<dbReference type="CDD" id="cd03017">
    <property type="entry name" value="PRX_BCP"/>
    <property type="match status" value="1"/>
</dbReference>
<dbReference type="STRING" id="1003.SAMN04488541_10577"/>
<dbReference type="PANTHER" id="PTHR42801:SF4">
    <property type="entry name" value="AHPC_TSA FAMILY PROTEIN"/>
    <property type="match status" value="1"/>
</dbReference>
<dbReference type="GO" id="GO:0045454">
    <property type="term" value="P:cell redox homeostasis"/>
    <property type="evidence" value="ECO:0007669"/>
    <property type="project" value="TreeGrafter"/>
</dbReference>
<keyword evidence="5" id="KW-0049">Antioxidant</keyword>
<evidence type="ECO:0000256" key="8">
    <source>
        <dbReference type="ARBA" id="ARBA00023284"/>
    </source>
</evidence>
<dbReference type="GO" id="GO:0005737">
    <property type="term" value="C:cytoplasm"/>
    <property type="evidence" value="ECO:0007669"/>
    <property type="project" value="TreeGrafter"/>
</dbReference>
<comment type="similarity">
    <text evidence="10">Belongs to the peroxiredoxin family. BCP/PrxQ subfamily.</text>
</comment>
<dbReference type="OrthoDB" id="9812811at2"/>
<dbReference type="EMBL" id="FONY01000057">
    <property type="protein sequence ID" value="SFF55793.1"/>
    <property type="molecule type" value="Genomic_DNA"/>
</dbReference>
<dbReference type="PROSITE" id="PS51352">
    <property type="entry name" value="THIOREDOXIN_2"/>
    <property type="match status" value="1"/>
</dbReference>
<evidence type="ECO:0000256" key="13">
    <source>
        <dbReference type="PIRSR" id="PIRSR000239-1"/>
    </source>
</evidence>
<evidence type="ECO:0000256" key="9">
    <source>
        <dbReference type="ARBA" id="ARBA00032824"/>
    </source>
</evidence>
<dbReference type="Pfam" id="PF00578">
    <property type="entry name" value="AhpC-TSA"/>
    <property type="match status" value="1"/>
</dbReference>
<evidence type="ECO:0000256" key="10">
    <source>
        <dbReference type="ARBA" id="ARBA00038489"/>
    </source>
</evidence>
<dbReference type="RefSeq" id="WP_091549304.1">
    <property type="nucleotide sequence ID" value="NZ_FONY01000057.1"/>
</dbReference>
<dbReference type="InterPro" id="IPR013766">
    <property type="entry name" value="Thioredoxin_domain"/>
</dbReference>
<dbReference type="PIRSF" id="PIRSF000239">
    <property type="entry name" value="AHPC"/>
    <property type="match status" value="1"/>
</dbReference>
<dbReference type="PANTHER" id="PTHR42801">
    <property type="entry name" value="THIOREDOXIN-DEPENDENT PEROXIDE REDUCTASE"/>
    <property type="match status" value="1"/>
</dbReference>
<dbReference type="SUPFAM" id="SSF52833">
    <property type="entry name" value="Thioredoxin-like"/>
    <property type="match status" value="1"/>
</dbReference>
<name>A0A1I2JPD6_9BACT</name>
<dbReference type="Proteomes" id="UP000199513">
    <property type="component" value="Unassembled WGS sequence"/>
</dbReference>
<evidence type="ECO:0000256" key="6">
    <source>
        <dbReference type="ARBA" id="ARBA00023002"/>
    </source>
</evidence>
<feature type="domain" description="Thioredoxin" evidence="14">
    <location>
        <begin position="3"/>
        <end position="152"/>
    </location>
</feature>
<keyword evidence="4" id="KW-0575">Peroxidase</keyword>
<dbReference type="EC" id="1.11.1.24" evidence="3"/>
<evidence type="ECO:0000313" key="15">
    <source>
        <dbReference type="EMBL" id="SFF55793.1"/>
    </source>
</evidence>
<reference evidence="15 16" key="1">
    <citation type="submission" date="2016-10" db="EMBL/GenBank/DDBJ databases">
        <authorList>
            <person name="de Groot N.N."/>
        </authorList>
    </citation>
    <scope>NUCLEOTIDE SEQUENCE [LARGE SCALE GENOMIC DNA]</scope>
    <source>
        <strain>GEY</strain>
        <strain evidence="16">DSM 9560</strain>
    </source>
</reference>
<evidence type="ECO:0000313" key="16">
    <source>
        <dbReference type="Proteomes" id="UP000199513"/>
    </source>
</evidence>
<evidence type="ECO:0000256" key="4">
    <source>
        <dbReference type="ARBA" id="ARBA00022559"/>
    </source>
</evidence>
<dbReference type="InterPro" id="IPR024706">
    <property type="entry name" value="Peroxiredoxin_AhpC-typ"/>
</dbReference>
<dbReference type="GO" id="GO:0034599">
    <property type="term" value="P:cellular response to oxidative stress"/>
    <property type="evidence" value="ECO:0007669"/>
    <property type="project" value="TreeGrafter"/>
</dbReference>
<comment type="function">
    <text evidence="1">Thiol-specific peroxidase that catalyzes the reduction of hydrogen peroxide and organic hydroperoxides to water and alcohols, respectively. Plays a role in cell protection against oxidative stress by detoxifying peroxides and as sensor of hydrogen peroxide-mediated signaling events.</text>
</comment>
<gene>
    <name evidence="15" type="ORF">SAMN04488541_10577</name>
</gene>
<dbReference type="InterPro" id="IPR036249">
    <property type="entry name" value="Thioredoxin-like_sf"/>
</dbReference>
<protein>
    <recommendedName>
        <fullName evidence="3">thioredoxin-dependent peroxiredoxin</fullName>
        <ecNumber evidence="3">1.11.1.24</ecNumber>
    </recommendedName>
    <alternativeName>
        <fullName evidence="9">Thioredoxin peroxidase</fullName>
    </alternativeName>
    <alternativeName>
        <fullName evidence="11">Thioredoxin-dependent peroxiredoxin Bcp</fullName>
    </alternativeName>
</protein>
<keyword evidence="8" id="KW-0676">Redox-active center</keyword>
<evidence type="ECO:0000256" key="2">
    <source>
        <dbReference type="ARBA" id="ARBA00011245"/>
    </source>
</evidence>
<feature type="active site" description="Cysteine sulfenic acid (-SOH) intermediate; for peroxidase activity" evidence="13">
    <location>
        <position position="46"/>
    </location>
</feature>
<accession>A0A1I2JPD6</accession>
<evidence type="ECO:0000256" key="1">
    <source>
        <dbReference type="ARBA" id="ARBA00003330"/>
    </source>
</evidence>
<dbReference type="InterPro" id="IPR000866">
    <property type="entry name" value="AhpC/TSA"/>
</dbReference>
<evidence type="ECO:0000256" key="11">
    <source>
        <dbReference type="ARBA" id="ARBA00042639"/>
    </source>
</evidence>
<comment type="catalytic activity">
    <reaction evidence="12">
        <text>a hydroperoxide + [thioredoxin]-dithiol = an alcohol + [thioredoxin]-disulfide + H2O</text>
        <dbReference type="Rhea" id="RHEA:62620"/>
        <dbReference type="Rhea" id="RHEA-COMP:10698"/>
        <dbReference type="Rhea" id="RHEA-COMP:10700"/>
        <dbReference type="ChEBI" id="CHEBI:15377"/>
        <dbReference type="ChEBI" id="CHEBI:29950"/>
        <dbReference type="ChEBI" id="CHEBI:30879"/>
        <dbReference type="ChEBI" id="CHEBI:35924"/>
        <dbReference type="ChEBI" id="CHEBI:50058"/>
        <dbReference type="EC" id="1.11.1.24"/>
    </reaction>
</comment>
<evidence type="ECO:0000259" key="14">
    <source>
        <dbReference type="PROSITE" id="PS51352"/>
    </source>
</evidence>
<evidence type="ECO:0000256" key="12">
    <source>
        <dbReference type="ARBA" id="ARBA00049091"/>
    </source>
</evidence>
<dbReference type="AlphaFoldDB" id="A0A1I2JPD6"/>
<organism evidence="15 16">
    <name type="scientific">Thermoflexibacter ruber</name>
    <dbReference type="NCBI Taxonomy" id="1003"/>
    <lineage>
        <taxon>Bacteria</taxon>
        <taxon>Pseudomonadati</taxon>
        <taxon>Bacteroidota</taxon>
        <taxon>Cytophagia</taxon>
        <taxon>Cytophagales</taxon>
        <taxon>Thermoflexibacteraceae</taxon>
        <taxon>Thermoflexibacter</taxon>
    </lineage>
</organism>
<sequence>MALKINTQAPNFTLPSTSGSSFTLRKDMADKPCVLYFYPKDFTLGCTAEACEFRNEFEEFANVDVPVLGISKDDIATHLLFKEKYCLPFDLLADTAGIVIKMYDAVIPIIGYTRRTTYLLDASHRIIAVYDNVLYPQGHISAMIQAIRKNLTP</sequence>
<keyword evidence="6" id="KW-0560">Oxidoreductase</keyword>
<dbReference type="GO" id="GO:0008379">
    <property type="term" value="F:thioredoxin peroxidase activity"/>
    <property type="evidence" value="ECO:0007669"/>
    <property type="project" value="TreeGrafter"/>
</dbReference>
<dbReference type="InterPro" id="IPR050924">
    <property type="entry name" value="Peroxiredoxin_BCP/PrxQ"/>
</dbReference>
<comment type="subunit">
    <text evidence="2">Monomer.</text>
</comment>
<evidence type="ECO:0000256" key="3">
    <source>
        <dbReference type="ARBA" id="ARBA00013017"/>
    </source>
</evidence>
<evidence type="ECO:0000256" key="7">
    <source>
        <dbReference type="ARBA" id="ARBA00023157"/>
    </source>
</evidence>
<proteinExistence type="inferred from homology"/>
<keyword evidence="16" id="KW-1185">Reference proteome</keyword>
<dbReference type="Gene3D" id="3.40.30.10">
    <property type="entry name" value="Glutaredoxin"/>
    <property type="match status" value="1"/>
</dbReference>
<evidence type="ECO:0000256" key="5">
    <source>
        <dbReference type="ARBA" id="ARBA00022862"/>
    </source>
</evidence>
<keyword evidence="7" id="KW-1015">Disulfide bond</keyword>